<feature type="region of interest" description="Disordered" evidence="1">
    <location>
        <begin position="90"/>
        <end position="132"/>
    </location>
</feature>
<name>A0AAX6EEV1_IRIPA</name>
<dbReference type="EMBL" id="JANAVB010037342">
    <property type="protein sequence ID" value="KAJ6802459.1"/>
    <property type="molecule type" value="Genomic_DNA"/>
</dbReference>
<evidence type="ECO:0000313" key="2">
    <source>
        <dbReference type="EMBL" id="KAJ6802459.1"/>
    </source>
</evidence>
<evidence type="ECO:0000256" key="1">
    <source>
        <dbReference type="SAM" id="MobiDB-lite"/>
    </source>
</evidence>
<comment type="caution">
    <text evidence="2">The sequence shown here is derived from an EMBL/GenBank/DDBJ whole genome shotgun (WGS) entry which is preliminary data.</text>
</comment>
<dbReference type="Proteomes" id="UP001140949">
    <property type="component" value="Unassembled WGS sequence"/>
</dbReference>
<proteinExistence type="predicted"/>
<gene>
    <name evidence="2" type="ORF">M6B38_193415</name>
</gene>
<evidence type="ECO:0000313" key="3">
    <source>
        <dbReference type="Proteomes" id="UP001140949"/>
    </source>
</evidence>
<protein>
    <submittedName>
        <fullName evidence="2">Extensin-like</fullName>
    </submittedName>
</protein>
<feature type="region of interest" description="Disordered" evidence="1">
    <location>
        <begin position="1"/>
        <end position="35"/>
    </location>
</feature>
<reference evidence="2" key="1">
    <citation type="journal article" date="2023" name="GigaByte">
        <title>Genome assembly of the bearded iris, Iris pallida Lam.</title>
        <authorList>
            <person name="Bruccoleri R.E."/>
            <person name="Oakeley E.J."/>
            <person name="Faust A.M.E."/>
            <person name="Altorfer M."/>
            <person name="Dessus-Babus S."/>
            <person name="Burckhardt D."/>
            <person name="Oertli M."/>
            <person name="Naumann U."/>
            <person name="Petersen F."/>
            <person name="Wong J."/>
        </authorList>
    </citation>
    <scope>NUCLEOTIDE SEQUENCE</scope>
    <source>
        <strain evidence="2">GSM-AAB239-AS_SAM_17_03QT</strain>
    </source>
</reference>
<organism evidence="2 3">
    <name type="scientific">Iris pallida</name>
    <name type="common">Sweet iris</name>
    <dbReference type="NCBI Taxonomy" id="29817"/>
    <lineage>
        <taxon>Eukaryota</taxon>
        <taxon>Viridiplantae</taxon>
        <taxon>Streptophyta</taxon>
        <taxon>Embryophyta</taxon>
        <taxon>Tracheophyta</taxon>
        <taxon>Spermatophyta</taxon>
        <taxon>Magnoliopsida</taxon>
        <taxon>Liliopsida</taxon>
        <taxon>Asparagales</taxon>
        <taxon>Iridaceae</taxon>
        <taxon>Iridoideae</taxon>
        <taxon>Irideae</taxon>
        <taxon>Iris</taxon>
    </lineage>
</organism>
<accession>A0AAX6EEV1</accession>
<sequence>MAGPPPARPSNLSFLLLSRSPPSSPPHFLLSKPPPIHLQLQPATMASPPSATVCTAARHSRRPLPWTANVPPACGMTALARTGAPLARAHGRAPCARARAAQRRRGRPAPPWAAPSPSASIDVHSPDGHRPPGRAVEAICAF</sequence>
<keyword evidence="3" id="KW-1185">Reference proteome</keyword>
<feature type="compositionally biased region" description="Low complexity" evidence="1">
    <location>
        <begin position="9"/>
        <end position="31"/>
    </location>
</feature>
<reference evidence="2" key="2">
    <citation type="submission" date="2023-04" db="EMBL/GenBank/DDBJ databases">
        <authorList>
            <person name="Bruccoleri R.E."/>
            <person name="Oakeley E.J."/>
            <person name="Faust A.-M."/>
            <person name="Dessus-Babus S."/>
            <person name="Altorfer M."/>
            <person name="Burckhardt D."/>
            <person name="Oertli M."/>
            <person name="Naumann U."/>
            <person name="Petersen F."/>
            <person name="Wong J."/>
        </authorList>
    </citation>
    <scope>NUCLEOTIDE SEQUENCE</scope>
    <source>
        <strain evidence="2">GSM-AAB239-AS_SAM_17_03QT</strain>
        <tissue evidence="2">Leaf</tissue>
    </source>
</reference>
<dbReference type="AlphaFoldDB" id="A0AAX6EEV1"/>